<keyword evidence="2" id="KW-1185">Reference proteome</keyword>
<sequence length="133" mass="14453">MSPTLRPSPLTARLPRMPFKLTTLLALPLTAAVIWAWVVPQPGTQDVQARQQALWECSKAIRGQQLAGHHLDGFRVLASTVVQTGTGQSGMKVTADYAVRESGLNGWNSGDVIRVRCQVQGGQAQLHQVAFPR</sequence>
<name>A0ABU4DUU5_9DEIO</name>
<dbReference type="EMBL" id="JAPMIV010000034">
    <property type="protein sequence ID" value="MDV6375727.1"/>
    <property type="molecule type" value="Genomic_DNA"/>
</dbReference>
<comment type="caution">
    <text evidence="1">The sequence shown here is derived from an EMBL/GenBank/DDBJ whole genome shotgun (WGS) entry which is preliminary data.</text>
</comment>
<evidence type="ECO:0000313" key="2">
    <source>
        <dbReference type="Proteomes" id="UP001276150"/>
    </source>
</evidence>
<organism evidence="1 2">
    <name type="scientific">Deinococcus arenicola</name>
    <dbReference type="NCBI Taxonomy" id="2994950"/>
    <lineage>
        <taxon>Bacteria</taxon>
        <taxon>Thermotogati</taxon>
        <taxon>Deinococcota</taxon>
        <taxon>Deinococci</taxon>
        <taxon>Deinococcales</taxon>
        <taxon>Deinococcaceae</taxon>
        <taxon>Deinococcus</taxon>
    </lineage>
</organism>
<accession>A0ABU4DUU5</accession>
<gene>
    <name evidence="1" type="ORF">ORD21_14105</name>
</gene>
<dbReference type="Proteomes" id="UP001276150">
    <property type="component" value="Unassembled WGS sequence"/>
</dbReference>
<dbReference type="RefSeq" id="WP_317641077.1">
    <property type="nucleotide sequence ID" value="NZ_JAPMIV010000034.1"/>
</dbReference>
<protein>
    <submittedName>
        <fullName evidence="1">Uncharacterized protein</fullName>
    </submittedName>
</protein>
<evidence type="ECO:0000313" key="1">
    <source>
        <dbReference type="EMBL" id="MDV6375727.1"/>
    </source>
</evidence>
<reference evidence="1 2" key="1">
    <citation type="submission" date="2022-11" db="EMBL/GenBank/DDBJ databases">
        <title>Deinococcus ZS9-10, Low Temperature and Draught-tolerating, UV-resistant Bacteria from Continental Antarctica.</title>
        <authorList>
            <person name="Cheng L."/>
        </authorList>
    </citation>
    <scope>NUCLEOTIDE SEQUENCE [LARGE SCALE GENOMIC DNA]</scope>
    <source>
        <strain evidence="1 2">ZS9-10</strain>
    </source>
</reference>
<proteinExistence type="predicted"/>